<name>A0A0H5RV33_9EUKA</name>
<feature type="non-terminal residue" evidence="2">
    <location>
        <position position="1"/>
    </location>
</feature>
<feature type="compositionally biased region" description="Polar residues" evidence="1">
    <location>
        <begin position="130"/>
        <end position="156"/>
    </location>
</feature>
<dbReference type="AlphaFoldDB" id="A0A0H5RV33"/>
<dbReference type="EMBL" id="HACM01012167">
    <property type="protein sequence ID" value="CRZ12609.1"/>
    <property type="molecule type" value="Transcribed_RNA"/>
</dbReference>
<feature type="compositionally biased region" description="Low complexity" evidence="1">
    <location>
        <begin position="159"/>
        <end position="176"/>
    </location>
</feature>
<feature type="region of interest" description="Disordered" evidence="1">
    <location>
        <begin position="130"/>
        <end position="176"/>
    </location>
</feature>
<evidence type="ECO:0000256" key="1">
    <source>
        <dbReference type="SAM" id="MobiDB-lite"/>
    </source>
</evidence>
<feature type="non-terminal residue" evidence="2">
    <location>
        <position position="176"/>
    </location>
</feature>
<evidence type="ECO:0000313" key="2">
    <source>
        <dbReference type="EMBL" id="CRZ12609.1"/>
    </source>
</evidence>
<proteinExistence type="predicted"/>
<organism evidence="2">
    <name type="scientific">Spongospora subterranea</name>
    <dbReference type="NCBI Taxonomy" id="70186"/>
    <lineage>
        <taxon>Eukaryota</taxon>
        <taxon>Sar</taxon>
        <taxon>Rhizaria</taxon>
        <taxon>Endomyxa</taxon>
        <taxon>Phytomyxea</taxon>
        <taxon>Plasmodiophorida</taxon>
        <taxon>Plasmodiophoridae</taxon>
        <taxon>Spongospora</taxon>
    </lineage>
</organism>
<protein>
    <submittedName>
        <fullName evidence="2">Uncharacterized protein</fullName>
    </submittedName>
</protein>
<reference evidence="2" key="1">
    <citation type="submission" date="2015-04" db="EMBL/GenBank/DDBJ databases">
        <title>The genome sequence of the plant pathogenic Rhizarian Plasmodiophora brassicae reveals insights in its biotrophic life cycle and the origin of chitin synthesis.</title>
        <authorList>
            <person name="Schwelm A."/>
            <person name="Fogelqvist J."/>
            <person name="Knaust A."/>
            <person name="Julke S."/>
            <person name="Lilja T."/>
            <person name="Dhandapani V."/>
            <person name="Bonilla-Rosso G."/>
            <person name="Karlsson M."/>
            <person name="Shevchenko A."/>
            <person name="Choi S.R."/>
            <person name="Kim H.G."/>
            <person name="Park J.Y."/>
            <person name="Lim Y.P."/>
            <person name="Ludwig-Muller J."/>
            <person name="Dixelius C."/>
        </authorList>
    </citation>
    <scope>NUCLEOTIDE SEQUENCE</scope>
    <source>
        <tissue evidence="2">Potato root galls</tissue>
    </source>
</reference>
<sequence>PLYEVSPSLESFPPCWWMSVDDPDSSNPDIFPNPFLESAIPDHSNTAQDHHPSKLFSHSQDSTPLTHLAPFPMVPIISTESQALINYIDEPTPLFTDGTAQNFLPNVDPNDIVPSMDASLQLHSTNFKSTLKQDGPKSNYNTIASDHSSPDPTASPEQPLYEVSSPSLESSPPCWW</sequence>
<accession>A0A0H5RV33</accession>